<feature type="transmembrane region" description="Helical" evidence="9">
    <location>
        <begin position="111"/>
        <end position="134"/>
    </location>
</feature>
<evidence type="ECO:0000256" key="3">
    <source>
        <dbReference type="ARBA" id="ARBA00004630"/>
    </source>
</evidence>
<dbReference type="Pfam" id="PF10601">
    <property type="entry name" value="zf-LITAF-like"/>
    <property type="match status" value="1"/>
</dbReference>
<dbReference type="InterPro" id="IPR006629">
    <property type="entry name" value="LITAF"/>
</dbReference>
<evidence type="ECO:0000313" key="12">
    <source>
        <dbReference type="Proteomes" id="UP001591681"/>
    </source>
</evidence>
<reference evidence="11 12" key="1">
    <citation type="submission" date="2024-09" db="EMBL/GenBank/DDBJ databases">
        <title>A chromosome-level genome assembly of Gray's grenadier anchovy, Coilia grayii.</title>
        <authorList>
            <person name="Fu Z."/>
        </authorList>
    </citation>
    <scope>NUCLEOTIDE SEQUENCE [LARGE SCALE GENOMIC DNA]</scope>
    <source>
        <strain evidence="11">G4</strain>
        <tissue evidence="11">Muscle</tissue>
    </source>
</reference>
<comment type="subcellular location">
    <subcellularLocation>
        <location evidence="1">Endosome membrane</location>
        <topology evidence="1">Peripheral membrane protein</topology>
        <orientation evidence="1">Cytoplasmic side</orientation>
    </subcellularLocation>
    <subcellularLocation>
        <location evidence="2">Late endosome membrane</location>
    </subcellularLocation>
    <subcellularLocation>
        <location evidence="3">Lysosome membrane</location>
        <topology evidence="3">Peripheral membrane protein</topology>
        <orientation evidence="3">Cytoplasmic side</orientation>
    </subcellularLocation>
</comment>
<gene>
    <name evidence="11" type="ORF">ACEWY4_002529</name>
</gene>
<evidence type="ECO:0000256" key="4">
    <source>
        <dbReference type="ARBA" id="ARBA00005975"/>
    </source>
</evidence>
<evidence type="ECO:0000256" key="6">
    <source>
        <dbReference type="ARBA" id="ARBA00022833"/>
    </source>
</evidence>
<evidence type="ECO:0000256" key="7">
    <source>
        <dbReference type="ARBA" id="ARBA00023136"/>
    </source>
</evidence>
<keyword evidence="9" id="KW-1133">Transmembrane helix</keyword>
<evidence type="ECO:0000256" key="5">
    <source>
        <dbReference type="ARBA" id="ARBA00022723"/>
    </source>
</evidence>
<name>A0ABD1KNM5_9TELE</name>
<dbReference type="Proteomes" id="UP001591681">
    <property type="component" value="Unassembled WGS sequence"/>
</dbReference>
<keyword evidence="9" id="KW-0812">Transmembrane</keyword>
<comment type="caution">
    <text evidence="11">The sequence shown here is derived from an EMBL/GenBank/DDBJ whole genome shotgun (WGS) entry which is preliminary data.</text>
</comment>
<evidence type="ECO:0000313" key="11">
    <source>
        <dbReference type="EMBL" id="KAL2100768.1"/>
    </source>
</evidence>
<dbReference type="PROSITE" id="PS51837">
    <property type="entry name" value="LITAF"/>
    <property type="match status" value="1"/>
</dbReference>
<keyword evidence="7 9" id="KW-0472">Membrane</keyword>
<feature type="region of interest" description="Disordered" evidence="8">
    <location>
        <begin position="1"/>
        <end position="23"/>
    </location>
</feature>
<dbReference type="GO" id="GO:0031902">
    <property type="term" value="C:late endosome membrane"/>
    <property type="evidence" value="ECO:0007669"/>
    <property type="project" value="UniProtKB-SubCell"/>
</dbReference>
<organism evidence="11 12">
    <name type="scientific">Coilia grayii</name>
    <name type="common">Gray's grenadier anchovy</name>
    <dbReference type="NCBI Taxonomy" id="363190"/>
    <lineage>
        <taxon>Eukaryota</taxon>
        <taxon>Metazoa</taxon>
        <taxon>Chordata</taxon>
        <taxon>Craniata</taxon>
        <taxon>Vertebrata</taxon>
        <taxon>Euteleostomi</taxon>
        <taxon>Actinopterygii</taxon>
        <taxon>Neopterygii</taxon>
        <taxon>Teleostei</taxon>
        <taxon>Clupei</taxon>
        <taxon>Clupeiformes</taxon>
        <taxon>Clupeoidei</taxon>
        <taxon>Engraulidae</taxon>
        <taxon>Coilinae</taxon>
        <taxon>Coilia</taxon>
    </lineage>
</organism>
<keyword evidence="12" id="KW-1185">Reference proteome</keyword>
<dbReference type="EMBL" id="JBHFQA010000003">
    <property type="protein sequence ID" value="KAL2100768.1"/>
    <property type="molecule type" value="Genomic_DNA"/>
</dbReference>
<keyword evidence="6" id="KW-0862">Zinc</keyword>
<dbReference type="GO" id="GO:0046872">
    <property type="term" value="F:metal ion binding"/>
    <property type="evidence" value="ECO:0007669"/>
    <property type="project" value="UniProtKB-KW"/>
</dbReference>
<sequence>MASAPPVDSGHYYGGHPQPPSYEETLATPQYPYGYAPPPVDGKMPGPAYPPQTFNQPYPQQPVTAVAPPVTMQTVQTVYVHPVVFGDVSVEVHCPVCAKMVMTRVERNSGVLTWISCLGISVVGCIYGCCLIPFCVDSLKDAHHHCPSCSSLLGVYKRL</sequence>
<protein>
    <recommendedName>
        <fullName evidence="10">LITAF domain-containing protein</fullName>
    </recommendedName>
</protein>
<dbReference type="PANTHER" id="PTHR23292">
    <property type="entry name" value="LIPOPOLYSACCHARIDE-INDUCED TUMOR NECROSIS FACTOR-ALPHA FACTOR"/>
    <property type="match status" value="1"/>
</dbReference>
<dbReference type="GO" id="GO:0005765">
    <property type="term" value="C:lysosomal membrane"/>
    <property type="evidence" value="ECO:0007669"/>
    <property type="project" value="UniProtKB-SubCell"/>
</dbReference>
<dbReference type="SMART" id="SM00714">
    <property type="entry name" value="LITAF"/>
    <property type="match status" value="1"/>
</dbReference>
<keyword evidence="5" id="KW-0479">Metal-binding</keyword>
<comment type="similarity">
    <text evidence="4">Belongs to the CDIP1/LITAF family.</text>
</comment>
<evidence type="ECO:0000259" key="10">
    <source>
        <dbReference type="PROSITE" id="PS51837"/>
    </source>
</evidence>
<accession>A0ABD1KNM5</accession>
<dbReference type="AlphaFoldDB" id="A0ABD1KNM5"/>
<proteinExistence type="inferred from homology"/>
<evidence type="ECO:0000256" key="9">
    <source>
        <dbReference type="SAM" id="Phobius"/>
    </source>
</evidence>
<evidence type="ECO:0000256" key="1">
    <source>
        <dbReference type="ARBA" id="ARBA00004125"/>
    </source>
</evidence>
<dbReference type="InterPro" id="IPR037519">
    <property type="entry name" value="LITAF_fam"/>
</dbReference>
<dbReference type="PANTHER" id="PTHR23292:SF45">
    <property type="entry name" value="LIPOPOLYSACCHARIDE-INDUCED TUMOR NECROSIS FACTOR-ALPHA FACTOR HOMOLOG"/>
    <property type="match status" value="1"/>
</dbReference>
<evidence type="ECO:0000256" key="8">
    <source>
        <dbReference type="SAM" id="MobiDB-lite"/>
    </source>
</evidence>
<feature type="domain" description="LITAF" evidence="10">
    <location>
        <begin position="75"/>
        <end position="158"/>
    </location>
</feature>
<evidence type="ECO:0000256" key="2">
    <source>
        <dbReference type="ARBA" id="ARBA00004414"/>
    </source>
</evidence>